<dbReference type="Gramene" id="PRQ33850">
    <property type="protein sequence ID" value="PRQ33850"/>
    <property type="gene ID" value="RchiOBHm_Chr5g0062201"/>
</dbReference>
<proteinExistence type="predicted"/>
<evidence type="ECO:0000313" key="2">
    <source>
        <dbReference type="Proteomes" id="UP000238479"/>
    </source>
</evidence>
<accession>A0A2P6QI46</accession>
<protein>
    <submittedName>
        <fullName evidence="1">Uncharacterized protein</fullName>
    </submittedName>
</protein>
<dbReference type="Proteomes" id="UP000238479">
    <property type="component" value="Chromosome 5"/>
</dbReference>
<keyword evidence="2" id="KW-1185">Reference proteome</keyword>
<gene>
    <name evidence="1" type="ORF">RchiOBHm_Chr5g0062201</name>
</gene>
<dbReference type="AlphaFoldDB" id="A0A2P6QI46"/>
<dbReference type="EMBL" id="PDCK01000043">
    <property type="protein sequence ID" value="PRQ33850.1"/>
    <property type="molecule type" value="Genomic_DNA"/>
</dbReference>
<evidence type="ECO:0000313" key="1">
    <source>
        <dbReference type="EMBL" id="PRQ33850.1"/>
    </source>
</evidence>
<reference evidence="1 2" key="1">
    <citation type="journal article" date="2018" name="Nat. Genet.">
        <title>The Rosa genome provides new insights in the design of modern roses.</title>
        <authorList>
            <person name="Bendahmane M."/>
        </authorList>
    </citation>
    <scope>NUCLEOTIDE SEQUENCE [LARGE SCALE GENOMIC DNA]</scope>
    <source>
        <strain evidence="2">cv. Old Blush</strain>
    </source>
</reference>
<organism evidence="1 2">
    <name type="scientific">Rosa chinensis</name>
    <name type="common">China rose</name>
    <dbReference type="NCBI Taxonomy" id="74649"/>
    <lineage>
        <taxon>Eukaryota</taxon>
        <taxon>Viridiplantae</taxon>
        <taxon>Streptophyta</taxon>
        <taxon>Embryophyta</taxon>
        <taxon>Tracheophyta</taxon>
        <taxon>Spermatophyta</taxon>
        <taxon>Magnoliopsida</taxon>
        <taxon>eudicotyledons</taxon>
        <taxon>Gunneridae</taxon>
        <taxon>Pentapetalae</taxon>
        <taxon>rosids</taxon>
        <taxon>fabids</taxon>
        <taxon>Rosales</taxon>
        <taxon>Rosaceae</taxon>
        <taxon>Rosoideae</taxon>
        <taxon>Rosoideae incertae sedis</taxon>
        <taxon>Rosa</taxon>
    </lineage>
</organism>
<sequence length="83" mass="8915">MKEDSCGNNQEAHAAISMENREHNVAGASTLMKEFAINVGPCADNCNKQVCKVGSWYNIIWVLTADIGINDLVKQSAADGSLC</sequence>
<comment type="caution">
    <text evidence="1">The sequence shown here is derived from an EMBL/GenBank/DDBJ whole genome shotgun (WGS) entry which is preliminary data.</text>
</comment>
<name>A0A2P6QI46_ROSCH</name>